<dbReference type="InterPro" id="IPR036890">
    <property type="entry name" value="HATPase_C_sf"/>
</dbReference>
<sequence length="142" mass="15220">MADVSILETFDVERGAFETAGEASATIKRTLKRLGVDAGILRRVAVATYEVELNLIIHSLGGRLELAVDENWVRVTSSDRGPGIPDIDKAMTEGYSTAPEDVRTLGFGAGMGLPNMKRNADDFSIASEVGVGTTICMGFKLR</sequence>
<protein>
    <submittedName>
        <fullName evidence="2">ATP-binding protein</fullName>
    </submittedName>
</protein>
<dbReference type="SUPFAM" id="SSF55874">
    <property type="entry name" value="ATPase domain of HSP90 chaperone/DNA topoisomerase II/histidine kinase"/>
    <property type="match status" value="1"/>
</dbReference>
<dbReference type="AlphaFoldDB" id="A0A9D1CPU2"/>
<proteinExistence type="predicted"/>
<keyword evidence="2" id="KW-0067">ATP-binding</keyword>
<dbReference type="GO" id="GO:0005524">
    <property type="term" value="F:ATP binding"/>
    <property type="evidence" value="ECO:0007669"/>
    <property type="project" value="UniProtKB-KW"/>
</dbReference>
<evidence type="ECO:0000313" key="3">
    <source>
        <dbReference type="Proteomes" id="UP000886887"/>
    </source>
</evidence>
<dbReference type="InterPro" id="IPR003594">
    <property type="entry name" value="HATPase_dom"/>
</dbReference>
<evidence type="ECO:0000259" key="1">
    <source>
        <dbReference type="Pfam" id="PF02518"/>
    </source>
</evidence>
<dbReference type="Gene3D" id="3.30.565.10">
    <property type="entry name" value="Histidine kinase-like ATPase, C-terminal domain"/>
    <property type="match status" value="1"/>
</dbReference>
<dbReference type="Pfam" id="PF02518">
    <property type="entry name" value="HATPase_c"/>
    <property type="match status" value="1"/>
</dbReference>
<keyword evidence="2" id="KW-0547">Nucleotide-binding</keyword>
<gene>
    <name evidence="2" type="ORF">IAB73_01860</name>
</gene>
<comment type="caution">
    <text evidence="2">The sequence shown here is derived from an EMBL/GenBank/DDBJ whole genome shotgun (WGS) entry which is preliminary data.</text>
</comment>
<evidence type="ECO:0000313" key="2">
    <source>
        <dbReference type="EMBL" id="HIQ70940.1"/>
    </source>
</evidence>
<feature type="domain" description="Histidine kinase/HSP90-like ATPase" evidence="1">
    <location>
        <begin position="50"/>
        <end position="141"/>
    </location>
</feature>
<dbReference type="EMBL" id="DVFJ01000006">
    <property type="protein sequence ID" value="HIQ70940.1"/>
    <property type="molecule type" value="Genomic_DNA"/>
</dbReference>
<accession>A0A9D1CPU2</accession>
<dbReference type="Proteomes" id="UP000886887">
    <property type="component" value="Unassembled WGS sequence"/>
</dbReference>
<name>A0A9D1CPU2_9FIRM</name>
<reference evidence="2" key="2">
    <citation type="journal article" date="2021" name="PeerJ">
        <title>Extensive microbial diversity within the chicken gut microbiome revealed by metagenomics and culture.</title>
        <authorList>
            <person name="Gilroy R."/>
            <person name="Ravi A."/>
            <person name="Getino M."/>
            <person name="Pursley I."/>
            <person name="Horton D.L."/>
            <person name="Alikhan N.F."/>
            <person name="Baker D."/>
            <person name="Gharbi K."/>
            <person name="Hall N."/>
            <person name="Watson M."/>
            <person name="Adriaenssens E.M."/>
            <person name="Foster-Nyarko E."/>
            <person name="Jarju S."/>
            <person name="Secka A."/>
            <person name="Antonio M."/>
            <person name="Oren A."/>
            <person name="Chaudhuri R.R."/>
            <person name="La Ragione R."/>
            <person name="Hildebrand F."/>
            <person name="Pallen M.J."/>
        </authorList>
    </citation>
    <scope>NUCLEOTIDE SEQUENCE</scope>
    <source>
        <strain evidence="2">ChiSxjej2B14-6234</strain>
    </source>
</reference>
<reference evidence="2" key="1">
    <citation type="submission" date="2020-10" db="EMBL/GenBank/DDBJ databases">
        <authorList>
            <person name="Gilroy R."/>
        </authorList>
    </citation>
    <scope>NUCLEOTIDE SEQUENCE</scope>
    <source>
        <strain evidence="2">ChiSxjej2B14-6234</strain>
    </source>
</reference>
<organism evidence="2 3">
    <name type="scientific">Candidatus Onthenecus intestinigallinarum</name>
    <dbReference type="NCBI Taxonomy" id="2840875"/>
    <lineage>
        <taxon>Bacteria</taxon>
        <taxon>Bacillati</taxon>
        <taxon>Bacillota</taxon>
        <taxon>Clostridia</taxon>
        <taxon>Eubacteriales</taxon>
        <taxon>Candidatus Onthenecus</taxon>
    </lineage>
</organism>